<sequence length="156" mass="17663">MSDETDSKSDHRTWSQLKWKNMRERLTSNMVYMGKCFRKNTIDFSPTYDAIGAITNIGFPKGYNASTKSSWTMMPPNGQACKIDITVLSIGKGVDEMDCINQGTLILVNFELKLQSFYYFLCEFCDKTANTDFKSSAYNGMFHALLGVTKVVPTKE</sequence>
<reference evidence="2" key="1">
    <citation type="submission" date="2016-11" db="UniProtKB">
        <authorList>
            <consortium name="WormBaseParasite"/>
        </authorList>
    </citation>
    <scope>IDENTIFICATION</scope>
</reference>
<dbReference type="WBParaSite" id="Hba_14093">
    <property type="protein sequence ID" value="Hba_14093"/>
    <property type="gene ID" value="Hba_14093"/>
</dbReference>
<name>A0A1I7X8X6_HETBA</name>
<keyword evidence="1" id="KW-1185">Reference proteome</keyword>
<dbReference type="Proteomes" id="UP000095283">
    <property type="component" value="Unplaced"/>
</dbReference>
<proteinExistence type="predicted"/>
<dbReference type="SUPFAM" id="SSF49854">
    <property type="entry name" value="Spermadhesin, CUB domain"/>
    <property type="match status" value="1"/>
</dbReference>
<protein>
    <submittedName>
        <fullName evidence="2">Peptidase A1 domain-containing protein</fullName>
    </submittedName>
</protein>
<evidence type="ECO:0000313" key="2">
    <source>
        <dbReference type="WBParaSite" id="Hba_14093"/>
    </source>
</evidence>
<evidence type="ECO:0000313" key="1">
    <source>
        <dbReference type="Proteomes" id="UP000095283"/>
    </source>
</evidence>
<organism evidence="1 2">
    <name type="scientific">Heterorhabditis bacteriophora</name>
    <name type="common">Entomopathogenic nematode worm</name>
    <dbReference type="NCBI Taxonomy" id="37862"/>
    <lineage>
        <taxon>Eukaryota</taxon>
        <taxon>Metazoa</taxon>
        <taxon>Ecdysozoa</taxon>
        <taxon>Nematoda</taxon>
        <taxon>Chromadorea</taxon>
        <taxon>Rhabditida</taxon>
        <taxon>Rhabditina</taxon>
        <taxon>Rhabditomorpha</taxon>
        <taxon>Strongyloidea</taxon>
        <taxon>Heterorhabditidae</taxon>
        <taxon>Heterorhabditis</taxon>
    </lineage>
</organism>
<dbReference type="AlphaFoldDB" id="A0A1I7X8X6"/>
<accession>A0A1I7X8X6</accession>
<dbReference type="InterPro" id="IPR035914">
    <property type="entry name" value="Sperma_CUB_dom_sf"/>
</dbReference>